<gene>
    <name evidence="2" type="ORF">WOLCODRAFT_155133</name>
</gene>
<dbReference type="OrthoDB" id="2449121at2759"/>
<sequence>MAEEAGDDPRDEDWVPDAQWWGKKHVKQPPKENRSPGRPKAYAKGPDIGSKSKRTQKRYRSLLKDQSTLTNFGFLLTASHADSSPTQPMASDMQGSQTAEAPKMGIQSELMLLPDPEADVPSGSESPMTEEPTATEDRDDEGWEDEIMEEMAAGASVHGWIELWGQIRENLKKHGQLTMLQINQLIVIRNFATLRLKGYRHIPVSLEIARQWHEGDETYFACCVRALARHYQVFEQLPIKKRGGRKNAHSHLNDDWF</sequence>
<evidence type="ECO:0000313" key="2">
    <source>
        <dbReference type="EMBL" id="PCH45126.1"/>
    </source>
</evidence>
<dbReference type="EMBL" id="KB468168">
    <property type="protein sequence ID" value="PCH45126.1"/>
    <property type="molecule type" value="Genomic_DNA"/>
</dbReference>
<dbReference type="AlphaFoldDB" id="A0A2H3JSL5"/>
<protein>
    <submittedName>
        <fullName evidence="2">Uncharacterized protein</fullName>
    </submittedName>
</protein>
<feature type="region of interest" description="Disordered" evidence="1">
    <location>
        <begin position="80"/>
        <end position="99"/>
    </location>
</feature>
<name>A0A2H3JSL5_WOLCO</name>
<feature type="region of interest" description="Disordered" evidence="1">
    <location>
        <begin position="114"/>
        <end position="140"/>
    </location>
</feature>
<evidence type="ECO:0000256" key="1">
    <source>
        <dbReference type="SAM" id="MobiDB-lite"/>
    </source>
</evidence>
<reference evidence="2 3" key="1">
    <citation type="journal article" date="2012" name="Science">
        <title>The Paleozoic origin of enzymatic lignin decomposition reconstructed from 31 fungal genomes.</title>
        <authorList>
            <person name="Floudas D."/>
            <person name="Binder M."/>
            <person name="Riley R."/>
            <person name="Barry K."/>
            <person name="Blanchette R.A."/>
            <person name="Henrissat B."/>
            <person name="Martinez A.T."/>
            <person name="Otillar R."/>
            <person name="Spatafora J.W."/>
            <person name="Yadav J.S."/>
            <person name="Aerts A."/>
            <person name="Benoit I."/>
            <person name="Boyd A."/>
            <person name="Carlson A."/>
            <person name="Copeland A."/>
            <person name="Coutinho P.M."/>
            <person name="de Vries R.P."/>
            <person name="Ferreira P."/>
            <person name="Findley K."/>
            <person name="Foster B."/>
            <person name="Gaskell J."/>
            <person name="Glotzer D."/>
            <person name="Gorecki P."/>
            <person name="Heitman J."/>
            <person name="Hesse C."/>
            <person name="Hori C."/>
            <person name="Igarashi K."/>
            <person name="Jurgens J.A."/>
            <person name="Kallen N."/>
            <person name="Kersten P."/>
            <person name="Kohler A."/>
            <person name="Kuees U."/>
            <person name="Kumar T.K.A."/>
            <person name="Kuo A."/>
            <person name="LaButti K."/>
            <person name="Larrondo L.F."/>
            <person name="Lindquist E."/>
            <person name="Ling A."/>
            <person name="Lombard V."/>
            <person name="Lucas S."/>
            <person name="Lundell T."/>
            <person name="Martin R."/>
            <person name="McLaughlin D.J."/>
            <person name="Morgenstern I."/>
            <person name="Morin E."/>
            <person name="Murat C."/>
            <person name="Nagy L.G."/>
            <person name="Nolan M."/>
            <person name="Ohm R.A."/>
            <person name="Patyshakuliyeva A."/>
            <person name="Rokas A."/>
            <person name="Ruiz-Duenas F.J."/>
            <person name="Sabat G."/>
            <person name="Salamov A."/>
            <person name="Samejima M."/>
            <person name="Schmutz J."/>
            <person name="Slot J.C."/>
            <person name="St John F."/>
            <person name="Stenlid J."/>
            <person name="Sun H."/>
            <person name="Sun S."/>
            <person name="Syed K."/>
            <person name="Tsang A."/>
            <person name="Wiebenga A."/>
            <person name="Young D."/>
            <person name="Pisabarro A."/>
            <person name="Eastwood D.C."/>
            <person name="Martin F."/>
            <person name="Cullen D."/>
            <person name="Grigoriev I.V."/>
            <person name="Hibbett D.S."/>
        </authorList>
    </citation>
    <scope>NUCLEOTIDE SEQUENCE [LARGE SCALE GENOMIC DNA]</scope>
    <source>
        <strain evidence="2 3">MD-104</strain>
    </source>
</reference>
<feature type="compositionally biased region" description="Acidic residues" evidence="1">
    <location>
        <begin position="1"/>
        <end position="15"/>
    </location>
</feature>
<feature type="region of interest" description="Disordered" evidence="1">
    <location>
        <begin position="1"/>
        <end position="64"/>
    </location>
</feature>
<evidence type="ECO:0000313" key="3">
    <source>
        <dbReference type="Proteomes" id="UP000218811"/>
    </source>
</evidence>
<accession>A0A2H3JSL5</accession>
<proteinExistence type="predicted"/>
<dbReference type="STRING" id="742152.A0A2H3JSL5"/>
<dbReference type="Proteomes" id="UP000218811">
    <property type="component" value="Unassembled WGS sequence"/>
</dbReference>
<organism evidence="2 3">
    <name type="scientific">Wolfiporia cocos (strain MD-104)</name>
    <name type="common">Brown rot fungus</name>
    <dbReference type="NCBI Taxonomy" id="742152"/>
    <lineage>
        <taxon>Eukaryota</taxon>
        <taxon>Fungi</taxon>
        <taxon>Dikarya</taxon>
        <taxon>Basidiomycota</taxon>
        <taxon>Agaricomycotina</taxon>
        <taxon>Agaricomycetes</taxon>
        <taxon>Polyporales</taxon>
        <taxon>Phaeolaceae</taxon>
        <taxon>Wolfiporia</taxon>
    </lineage>
</organism>
<feature type="compositionally biased region" description="Basic residues" evidence="1">
    <location>
        <begin position="51"/>
        <end position="61"/>
    </location>
</feature>
<keyword evidence="3" id="KW-1185">Reference proteome</keyword>